<name>A0AAU7QBU8_9GAMM</name>
<reference evidence="2" key="1">
    <citation type="submission" date="2024-06" db="EMBL/GenBank/DDBJ databases">
        <authorList>
            <person name="Coelho C."/>
            <person name="Bento M."/>
            <person name="Garcia E."/>
            <person name="Camelo A."/>
            <person name="Brandao I."/>
            <person name="Espirito Santo C."/>
            <person name="Trovao J."/>
            <person name="Verissimo A."/>
            <person name="Costa J."/>
            <person name="Tiago I."/>
        </authorList>
    </citation>
    <scope>NUCLEOTIDE SEQUENCE</scope>
    <source>
        <strain evidence="2">KWT182</strain>
    </source>
</reference>
<keyword evidence="1" id="KW-0472">Membrane</keyword>
<accession>A0AAU7QBU8</accession>
<dbReference type="AlphaFoldDB" id="A0AAU7QBU8"/>
<dbReference type="EMBL" id="CP157947">
    <property type="protein sequence ID" value="XBS69691.1"/>
    <property type="molecule type" value="Genomic_DNA"/>
</dbReference>
<feature type="transmembrane region" description="Helical" evidence="1">
    <location>
        <begin position="39"/>
        <end position="60"/>
    </location>
</feature>
<keyword evidence="1" id="KW-0812">Transmembrane</keyword>
<sequence length="93" mass="10148">MSKLIFENDQKKFARLSADARGYHRRAVLFAQQSQSPGLIFNVGSIAAECYLIALCAYYGSMPFNHNYASLMDTAEEVIAFPPGLGEKNPGAG</sequence>
<protein>
    <recommendedName>
        <fullName evidence="3">HEPN domain-containing protein</fullName>
    </recommendedName>
</protein>
<keyword evidence="1" id="KW-1133">Transmembrane helix</keyword>
<gene>
    <name evidence="2" type="ORF">ABK905_25890</name>
</gene>
<evidence type="ECO:0008006" key="3">
    <source>
        <dbReference type="Google" id="ProtNLM"/>
    </source>
</evidence>
<evidence type="ECO:0000313" key="2">
    <source>
        <dbReference type="EMBL" id="XBS69691.1"/>
    </source>
</evidence>
<organism evidence="2">
    <name type="scientific">Acerihabitans sp. KWT182</name>
    <dbReference type="NCBI Taxonomy" id="3157919"/>
    <lineage>
        <taxon>Bacteria</taxon>
        <taxon>Pseudomonadati</taxon>
        <taxon>Pseudomonadota</taxon>
        <taxon>Gammaproteobacteria</taxon>
        <taxon>Enterobacterales</taxon>
        <taxon>Pectobacteriaceae</taxon>
        <taxon>Acerihabitans</taxon>
    </lineage>
</organism>
<evidence type="ECO:0000256" key="1">
    <source>
        <dbReference type="SAM" id="Phobius"/>
    </source>
</evidence>
<proteinExistence type="predicted"/>